<evidence type="ECO:0000313" key="2">
    <source>
        <dbReference type="EMBL" id="RHA87887.1"/>
    </source>
</evidence>
<evidence type="ECO:0000313" key="4">
    <source>
        <dbReference type="Proteomes" id="UP000283738"/>
    </source>
</evidence>
<name>A0A412B3T7_9FIRM</name>
<comment type="caution">
    <text evidence="1">The sequence shown here is derived from an EMBL/GenBank/DDBJ whole genome shotgun (WGS) entry which is preliminary data.</text>
</comment>
<sequence length="308" mass="35359">MILQTGMRTDIPAFYAEWFTNRIKDGYVLVRNPYNPVQVTKYRLDPTFVDLIGFCSKNPAPMLQYMDLLKPFGMYWFVTITPYGTDIEPHVPDKEKVIDSFLALSEIVGPDAMAWRYDPIFLDETYTVDYHLKAFEHIAARLCDATKTCVISFIDLYQKVRKNFPEVRSVGKDDRIFLGKEMIEIAATHGMTVRPCGEGDELAPYGADCSGCMTQQVYETALHTSLIFPKKQPLRKECACFLGNDIGAYNTCPHLCRYCYANYDEQTVRQNYANHDPHSPFLIGNLHPEDVIHEAVQKSWVDGQMRLF</sequence>
<dbReference type="EMBL" id="QRTF01000032">
    <property type="protein sequence ID" value="RGQ46628.1"/>
    <property type="molecule type" value="Genomic_DNA"/>
</dbReference>
<protein>
    <submittedName>
        <fullName evidence="1">DUF1848 domain-containing protein</fullName>
    </submittedName>
</protein>
<evidence type="ECO:0000313" key="1">
    <source>
        <dbReference type="EMBL" id="RGQ46628.1"/>
    </source>
</evidence>
<dbReference type="Proteomes" id="UP000283492">
    <property type="component" value="Unassembled WGS sequence"/>
</dbReference>
<dbReference type="EMBL" id="QSFX01000017">
    <property type="protein sequence ID" value="RHA87887.1"/>
    <property type="molecule type" value="Genomic_DNA"/>
</dbReference>
<reference evidence="3 4" key="1">
    <citation type="submission" date="2018-08" db="EMBL/GenBank/DDBJ databases">
        <title>A genome reference for cultivated species of the human gut microbiota.</title>
        <authorList>
            <person name="Zou Y."/>
            <person name="Xue W."/>
            <person name="Luo G."/>
        </authorList>
    </citation>
    <scope>NUCLEOTIDE SEQUENCE [LARGE SCALE GENOMIC DNA]</scope>
    <source>
        <strain evidence="1 4">AF28-15</strain>
        <strain evidence="2 3">AM42-1AC</strain>
    </source>
</reference>
<dbReference type="Pfam" id="PF08902">
    <property type="entry name" value="DUF1848"/>
    <property type="match status" value="1"/>
</dbReference>
<evidence type="ECO:0000313" key="3">
    <source>
        <dbReference type="Proteomes" id="UP000283492"/>
    </source>
</evidence>
<dbReference type="RefSeq" id="WP_118111362.1">
    <property type="nucleotide sequence ID" value="NZ_CABJFX010000017.1"/>
</dbReference>
<dbReference type="InterPro" id="IPR014998">
    <property type="entry name" value="DUF1848"/>
</dbReference>
<gene>
    <name evidence="2" type="ORF">DW914_10215</name>
    <name evidence="1" type="ORF">DWY96_12830</name>
</gene>
<proteinExistence type="predicted"/>
<accession>A0A412B3T7</accession>
<dbReference type="Proteomes" id="UP000283738">
    <property type="component" value="Unassembled WGS sequence"/>
</dbReference>
<organism evidence="1 4">
    <name type="scientific">Roseburia inulinivorans</name>
    <dbReference type="NCBI Taxonomy" id="360807"/>
    <lineage>
        <taxon>Bacteria</taxon>
        <taxon>Bacillati</taxon>
        <taxon>Bacillota</taxon>
        <taxon>Clostridia</taxon>
        <taxon>Lachnospirales</taxon>
        <taxon>Lachnospiraceae</taxon>
        <taxon>Roseburia</taxon>
    </lineage>
</organism>
<dbReference type="AlphaFoldDB" id="A0A412B3T7"/>